<dbReference type="Proteomes" id="UP000000437">
    <property type="component" value="Chromosome 2"/>
</dbReference>
<protein>
    <submittedName>
        <fullName evidence="2">Uncharacterized protein isoform X1</fullName>
    </submittedName>
</protein>
<name>A0AC58GVL9_DANRE</name>
<evidence type="ECO:0000313" key="2">
    <source>
        <dbReference type="RefSeq" id="XP_073773775.1"/>
    </source>
</evidence>
<sequence length="244" mass="27228">MGSFLSIPVTQKPEIYELPSQVQRDDDEIFQEFNENICKTMRRQNLRSRQELNLLNAYRRNWSSVVEKLMKKYPKWSSEDILNLRYRYEIVAKRYGYLLHFCNLRSRHAHGSGGPGEAASFDLWPTHTMPSVPCPGPFPGSFEKCERAESGSSTVHLAGPGPVGRGVCPSTWSKQRQSFTVDRSPKIGLKNFNGFRQMGANWSKVEGAHGTEGLSRAVERSGAERGISGHHGNGTSAGARGVDV</sequence>
<dbReference type="RefSeq" id="XP_073773775.1">
    <property type="nucleotide sequence ID" value="XM_073917674.1"/>
</dbReference>
<evidence type="ECO:0000313" key="1">
    <source>
        <dbReference type="Proteomes" id="UP000000437"/>
    </source>
</evidence>
<proteinExistence type="predicted"/>
<accession>A0AC58GVL9</accession>
<gene>
    <name evidence="2" type="primary">si:ch211-122l24.6</name>
</gene>
<organism evidence="1 2">
    <name type="scientific">Danio rerio</name>
    <name type="common">Zebrafish</name>
    <name type="synonym">Brachydanio rerio</name>
    <dbReference type="NCBI Taxonomy" id="7955"/>
    <lineage>
        <taxon>Eukaryota</taxon>
        <taxon>Metazoa</taxon>
        <taxon>Chordata</taxon>
        <taxon>Craniata</taxon>
        <taxon>Vertebrata</taxon>
        <taxon>Euteleostomi</taxon>
        <taxon>Actinopterygii</taxon>
        <taxon>Neopterygii</taxon>
        <taxon>Teleostei</taxon>
        <taxon>Ostariophysi</taxon>
        <taxon>Cypriniformes</taxon>
        <taxon>Danionidae</taxon>
        <taxon>Danioninae</taxon>
        <taxon>Danio</taxon>
    </lineage>
</organism>
<keyword evidence="1" id="KW-1185">Reference proteome</keyword>
<reference evidence="2" key="1">
    <citation type="submission" date="2025-08" db="UniProtKB">
        <authorList>
            <consortium name="RefSeq"/>
        </authorList>
    </citation>
    <scope>IDENTIFICATION</scope>
    <source>
        <strain evidence="2">Tuebingen</strain>
        <tissue evidence="2">Fibroblasts and whole tissue</tissue>
    </source>
</reference>